<sequence>MLMTRLPADPFIISLLSAISTVFGCGVIPHGQERTRTFSVSGFTLPVPMVYATAADVQTRVSDIATSKEGAQTFVSRLVMQTVLDVLESQARSALLPDAIISSILGQVEVKVTYEPMLCQKVVFSPMDQVMEMDPPSCIIIGNTVTGICIAMENMPCNAGKNVIEAIPTSLTSISGTISTTNIIMANWSTMMWQVVLNRAVRMLASRPFGHFFSASANVAGN</sequence>
<keyword evidence="3" id="KW-1185">Reference proteome</keyword>
<feature type="signal peptide" evidence="1">
    <location>
        <begin position="1"/>
        <end position="24"/>
    </location>
</feature>
<proteinExistence type="predicted"/>
<dbReference type="AlphaFoldDB" id="A0AAD5R2F5"/>
<name>A0AAD5R2F5_PARTN</name>
<gene>
    <name evidence="2" type="ORF">KIN20_029312</name>
</gene>
<organism evidence="2 3">
    <name type="scientific">Parelaphostrongylus tenuis</name>
    <name type="common">Meningeal worm</name>
    <dbReference type="NCBI Taxonomy" id="148309"/>
    <lineage>
        <taxon>Eukaryota</taxon>
        <taxon>Metazoa</taxon>
        <taxon>Ecdysozoa</taxon>
        <taxon>Nematoda</taxon>
        <taxon>Chromadorea</taxon>
        <taxon>Rhabditida</taxon>
        <taxon>Rhabditina</taxon>
        <taxon>Rhabditomorpha</taxon>
        <taxon>Strongyloidea</taxon>
        <taxon>Metastrongylidae</taxon>
        <taxon>Parelaphostrongylus</taxon>
    </lineage>
</organism>
<reference evidence="2" key="1">
    <citation type="submission" date="2021-06" db="EMBL/GenBank/DDBJ databases">
        <title>Parelaphostrongylus tenuis whole genome reference sequence.</title>
        <authorList>
            <person name="Garwood T.J."/>
            <person name="Larsen P.A."/>
            <person name="Fountain-Jones N.M."/>
            <person name="Garbe J.R."/>
            <person name="Macchietto M.G."/>
            <person name="Kania S.A."/>
            <person name="Gerhold R.W."/>
            <person name="Richards J.E."/>
            <person name="Wolf T.M."/>
        </authorList>
    </citation>
    <scope>NUCLEOTIDE SEQUENCE</scope>
    <source>
        <strain evidence="2">MNPRO001-30</strain>
        <tissue evidence="2">Meninges</tissue>
    </source>
</reference>
<keyword evidence="1" id="KW-0732">Signal</keyword>
<evidence type="ECO:0000313" key="2">
    <source>
        <dbReference type="EMBL" id="KAJ1368229.1"/>
    </source>
</evidence>
<dbReference type="PROSITE" id="PS51257">
    <property type="entry name" value="PROKAR_LIPOPROTEIN"/>
    <property type="match status" value="1"/>
</dbReference>
<evidence type="ECO:0000256" key="1">
    <source>
        <dbReference type="SAM" id="SignalP"/>
    </source>
</evidence>
<accession>A0AAD5R2F5</accession>
<dbReference type="EMBL" id="JAHQIW010006120">
    <property type="protein sequence ID" value="KAJ1368229.1"/>
    <property type="molecule type" value="Genomic_DNA"/>
</dbReference>
<evidence type="ECO:0000313" key="3">
    <source>
        <dbReference type="Proteomes" id="UP001196413"/>
    </source>
</evidence>
<protein>
    <submittedName>
        <fullName evidence="2">Uncharacterized protein</fullName>
    </submittedName>
</protein>
<comment type="caution">
    <text evidence="2">The sequence shown here is derived from an EMBL/GenBank/DDBJ whole genome shotgun (WGS) entry which is preliminary data.</text>
</comment>
<dbReference type="Proteomes" id="UP001196413">
    <property type="component" value="Unassembled WGS sequence"/>
</dbReference>
<feature type="chain" id="PRO_5042050935" evidence="1">
    <location>
        <begin position="25"/>
        <end position="222"/>
    </location>
</feature>